<evidence type="ECO:0000313" key="9">
    <source>
        <dbReference type="EMBL" id="RKD88292.1"/>
    </source>
</evidence>
<protein>
    <submittedName>
        <fullName evidence="9">Putative outer membrane starch-binding protein</fullName>
    </submittedName>
</protein>
<dbReference type="Pfam" id="PF07980">
    <property type="entry name" value="SusD_RagB"/>
    <property type="match status" value="1"/>
</dbReference>
<keyword evidence="4" id="KW-0472">Membrane</keyword>
<feature type="domain" description="RagB/SusD" evidence="7">
    <location>
        <begin position="342"/>
        <end position="486"/>
    </location>
</feature>
<dbReference type="CDD" id="cd08977">
    <property type="entry name" value="SusD"/>
    <property type="match status" value="1"/>
</dbReference>
<evidence type="ECO:0000313" key="10">
    <source>
        <dbReference type="Proteomes" id="UP000283387"/>
    </source>
</evidence>
<name>A0A419VYK4_9BACT</name>
<dbReference type="InterPro" id="IPR033985">
    <property type="entry name" value="SusD-like_N"/>
</dbReference>
<dbReference type="Gene3D" id="1.25.40.390">
    <property type="match status" value="1"/>
</dbReference>
<comment type="caution">
    <text evidence="9">The sequence shown here is derived from an EMBL/GenBank/DDBJ whole genome shotgun (WGS) entry which is preliminary data.</text>
</comment>
<evidence type="ECO:0000259" key="7">
    <source>
        <dbReference type="Pfam" id="PF07980"/>
    </source>
</evidence>
<dbReference type="RefSeq" id="WP_120274462.1">
    <property type="nucleotide sequence ID" value="NZ_RAPN01000002.1"/>
</dbReference>
<organism evidence="9 10">
    <name type="scientific">Mangrovibacterium diazotrophicum</name>
    <dbReference type="NCBI Taxonomy" id="1261403"/>
    <lineage>
        <taxon>Bacteria</taxon>
        <taxon>Pseudomonadati</taxon>
        <taxon>Bacteroidota</taxon>
        <taxon>Bacteroidia</taxon>
        <taxon>Marinilabiliales</taxon>
        <taxon>Prolixibacteraceae</taxon>
        <taxon>Mangrovibacterium</taxon>
    </lineage>
</organism>
<dbReference type="AlphaFoldDB" id="A0A419VYK4"/>
<dbReference type="InterPro" id="IPR012944">
    <property type="entry name" value="SusD_RagB_dom"/>
</dbReference>
<evidence type="ECO:0000256" key="2">
    <source>
        <dbReference type="ARBA" id="ARBA00006275"/>
    </source>
</evidence>
<keyword evidence="5" id="KW-0998">Cell outer membrane</keyword>
<evidence type="ECO:0000259" key="8">
    <source>
        <dbReference type="Pfam" id="PF14322"/>
    </source>
</evidence>
<gene>
    <name evidence="9" type="ORF">BC643_3437</name>
</gene>
<evidence type="ECO:0000256" key="4">
    <source>
        <dbReference type="ARBA" id="ARBA00023136"/>
    </source>
</evidence>
<dbReference type="OrthoDB" id="5694214at2"/>
<keyword evidence="3 6" id="KW-0732">Signal</keyword>
<dbReference type="GO" id="GO:0009279">
    <property type="term" value="C:cell outer membrane"/>
    <property type="evidence" value="ECO:0007669"/>
    <property type="project" value="UniProtKB-SubCell"/>
</dbReference>
<dbReference type="InterPro" id="IPR011990">
    <property type="entry name" value="TPR-like_helical_dom_sf"/>
</dbReference>
<dbReference type="EMBL" id="RAPN01000002">
    <property type="protein sequence ID" value="RKD88292.1"/>
    <property type="molecule type" value="Genomic_DNA"/>
</dbReference>
<dbReference type="Pfam" id="PF14322">
    <property type="entry name" value="SusD-like_3"/>
    <property type="match status" value="1"/>
</dbReference>
<evidence type="ECO:0000256" key="1">
    <source>
        <dbReference type="ARBA" id="ARBA00004442"/>
    </source>
</evidence>
<evidence type="ECO:0000256" key="6">
    <source>
        <dbReference type="SAM" id="SignalP"/>
    </source>
</evidence>
<reference evidence="9 10" key="1">
    <citation type="submission" date="2018-09" db="EMBL/GenBank/DDBJ databases">
        <title>Genomic Encyclopedia of Archaeal and Bacterial Type Strains, Phase II (KMG-II): from individual species to whole genera.</title>
        <authorList>
            <person name="Goeker M."/>
        </authorList>
    </citation>
    <scope>NUCLEOTIDE SEQUENCE [LARGE SCALE GENOMIC DNA]</scope>
    <source>
        <strain evidence="9 10">DSM 27148</strain>
    </source>
</reference>
<feature type="signal peptide" evidence="6">
    <location>
        <begin position="1"/>
        <end position="20"/>
    </location>
</feature>
<dbReference type="PROSITE" id="PS51257">
    <property type="entry name" value="PROKAR_LIPOPROTEIN"/>
    <property type="match status" value="1"/>
</dbReference>
<proteinExistence type="inferred from homology"/>
<comment type="subcellular location">
    <subcellularLocation>
        <location evidence="1">Cell outer membrane</location>
    </subcellularLocation>
</comment>
<sequence length="486" mass="54685">MKNNILIYFLAILFSTVACTDLEENPIGALSPESYFQTEQQLEEAVLGIYYYMAYEGMYGRKLYLTINLLDDVSDIGNTGTKSYRVVMNTFNVDANNTLVAYDWLYTYKCISAANSAISGYDKIEITDQDFADQLLAEAKVTRAMLYFNLVRLFGDVPFIDSFVTDPESVASVSRTSVDEIYAQLIEDCEFGIEHLPDMYSSGAIRCRPTKGAAKTLLASMYLTMGDYTNAAKYAKEVISEKADYDYELLTDYSQLWYADNGDTKEHIWTVDFLAGTSWDYISTIVMPMNTDAAGWSVMVPADGLYDLYDDADIRKAETFLSEIEVGGEMTPYTSWRIPRRHYAKFSHPAVGAGSDGSNSGYNYPLFRFSEVYLIAAEALAEVNGGPTTEAYAYLNAVRSRAQIADLEAGLSKDDFIDAVLNERMLEFPCEGKRWFDIVRRQLGSEVYSGDDALEQHDFDPSKHYLLPLPQSELNQNDNLTQNPGY</sequence>
<feature type="chain" id="PRO_5019489485" evidence="6">
    <location>
        <begin position="21"/>
        <end position="486"/>
    </location>
</feature>
<comment type="similarity">
    <text evidence="2">Belongs to the SusD family.</text>
</comment>
<evidence type="ECO:0000256" key="3">
    <source>
        <dbReference type="ARBA" id="ARBA00022729"/>
    </source>
</evidence>
<evidence type="ECO:0000256" key="5">
    <source>
        <dbReference type="ARBA" id="ARBA00023237"/>
    </source>
</evidence>
<dbReference type="Proteomes" id="UP000283387">
    <property type="component" value="Unassembled WGS sequence"/>
</dbReference>
<keyword evidence="10" id="KW-1185">Reference proteome</keyword>
<dbReference type="SUPFAM" id="SSF48452">
    <property type="entry name" value="TPR-like"/>
    <property type="match status" value="1"/>
</dbReference>
<accession>A0A419VYK4</accession>
<feature type="domain" description="SusD-like N-terminal" evidence="8">
    <location>
        <begin position="42"/>
        <end position="223"/>
    </location>
</feature>